<protein>
    <submittedName>
        <fullName evidence="1">Uncharacterized protein</fullName>
    </submittedName>
</protein>
<evidence type="ECO:0000313" key="1">
    <source>
        <dbReference type="EMBL" id="MBB4702505.1"/>
    </source>
</evidence>
<accession>A0A7W7GB75</accession>
<name>A0A7W7GB75_9ACTN</name>
<evidence type="ECO:0000313" key="2">
    <source>
        <dbReference type="Proteomes" id="UP000542210"/>
    </source>
</evidence>
<organism evidence="1 2">
    <name type="scientific">Sphaerisporangium siamense</name>
    <dbReference type="NCBI Taxonomy" id="795645"/>
    <lineage>
        <taxon>Bacteria</taxon>
        <taxon>Bacillati</taxon>
        <taxon>Actinomycetota</taxon>
        <taxon>Actinomycetes</taxon>
        <taxon>Streptosporangiales</taxon>
        <taxon>Streptosporangiaceae</taxon>
        <taxon>Sphaerisporangium</taxon>
    </lineage>
</organism>
<dbReference type="AlphaFoldDB" id="A0A7W7GB75"/>
<keyword evidence="2" id="KW-1185">Reference proteome</keyword>
<reference evidence="1 2" key="1">
    <citation type="submission" date="2020-08" db="EMBL/GenBank/DDBJ databases">
        <title>Sequencing the genomes of 1000 actinobacteria strains.</title>
        <authorList>
            <person name="Klenk H.-P."/>
        </authorList>
    </citation>
    <scope>NUCLEOTIDE SEQUENCE [LARGE SCALE GENOMIC DNA]</scope>
    <source>
        <strain evidence="1 2">DSM 45784</strain>
    </source>
</reference>
<comment type="caution">
    <text evidence="1">The sequence shown here is derived from an EMBL/GenBank/DDBJ whole genome shotgun (WGS) entry which is preliminary data.</text>
</comment>
<proteinExistence type="predicted"/>
<sequence>MHKTPPDGITSVTFQDIQERLRRITALSRWHDHANRQIQELRRDLDAALSLIGAYQSVTGLDLSDPAPPQLLHAWHSPRRLHQAVTVEIDGRPVTLVVSAFSKPDPARAARAWQATTAAFRRLHGQAR</sequence>
<gene>
    <name evidence="1" type="ORF">BJ982_004049</name>
</gene>
<dbReference type="RefSeq" id="WP_184882316.1">
    <property type="nucleotide sequence ID" value="NZ_BOOV01000033.1"/>
</dbReference>
<dbReference type="EMBL" id="JACHND010000001">
    <property type="protein sequence ID" value="MBB4702505.1"/>
    <property type="molecule type" value="Genomic_DNA"/>
</dbReference>
<dbReference type="Proteomes" id="UP000542210">
    <property type="component" value="Unassembled WGS sequence"/>
</dbReference>